<dbReference type="EMBL" id="BAAABU010000004">
    <property type="protein sequence ID" value="GAA0225126.1"/>
    <property type="molecule type" value="Genomic_DNA"/>
</dbReference>
<protein>
    <submittedName>
        <fullName evidence="2">Uncharacterized protein</fullName>
    </submittedName>
</protein>
<organism evidence="2 3">
    <name type="scientific">Saccharothrix mutabilis subsp. mutabilis</name>
    <dbReference type="NCBI Taxonomy" id="66855"/>
    <lineage>
        <taxon>Bacteria</taxon>
        <taxon>Bacillati</taxon>
        <taxon>Actinomycetota</taxon>
        <taxon>Actinomycetes</taxon>
        <taxon>Pseudonocardiales</taxon>
        <taxon>Pseudonocardiaceae</taxon>
        <taxon>Saccharothrix</taxon>
    </lineage>
</organism>
<comment type="caution">
    <text evidence="2">The sequence shown here is derived from an EMBL/GenBank/DDBJ whole genome shotgun (WGS) entry which is preliminary data.</text>
</comment>
<sequence>MTNGWRQSSRVEGEGNNVFQAGKDVRVRHIGDRTNKFSFRGLGMPVLVVALVAGGGFGAYKIVQGAGANPSDAVGTWSSAPSGSAADLPSTLTVGPDGAFDLRMKVVFNLGQAGDQVLPEVEVNCSGVVEANGEQLLFTTTSGPCGEMPARVKADRLTLDVSSDQGKQTMTLVKTMTG</sequence>
<accession>A0ABP3D721</accession>
<keyword evidence="1" id="KW-1133">Transmembrane helix</keyword>
<evidence type="ECO:0000256" key="1">
    <source>
        <dbReference type="SAM" id="Phobius"/>
    </source>
</evidence>
<dbReference type="Proteomes" id="UP001500416">
    <property type="component" value="Unassembled WGS sequence"/>
</dbReference>
<evidence type="ECO:0000313" key="3">
    <source>
        <dbReference type="Proteomes" id="UP001500416"/>
    </source>
</evidence>
<keyword evidence="1" id="KW-0812">Transmembrane</keyword>
<keyword evidence="1" id="KW-0472">Membrane</keyword>
<proteinExistence type="predicted"/>
<evidence type="ECO:0000313" key="2">
    <source>
        <dbReference type="EMBL" id="GAA0225126.1"/>
    </source>
</evidence>
<dbReference type="RefSeq" id="WP_343933828.1">
    <property type="nucleotide sequence ID" value="NZ_BAAABU010000004.1"/>
</dbReference>
<feature type="transmembrane region" description="Helical" evidence="1">
    <location>
        <begin position="42"/>
        <end position="60"/>
    </location>
</feature>
<name>A0ABP3D721_9PSEU</name>
<reference evidence="3" key="1">
    <citation type="journal article" date="2019" name="Int. J. Syst. Evol. Microbiol.">
        <title>The Global Catalogue of Microorganisms (GCM) 10K type strain sequencing project: providing services to taxonomists for standard genome sequencing and annotation.</title>
        <authorList>
            <consortium name="The Broad Institute Genomics Platform"/>
            <consortium name="The Broad Institute Genome Sequencing Center for Infectious Disease"/>
            <person name="Wu L."/>
            <person name="Ma J."/>
        </authorList>
    </citation>
    <scope>NUCLEOTIDE SEQUENCE [LARGE SCALE GENOMIC DNA]</scope>
    <source>
        <strain evidence="3">JCM 3380</strain>
    </source>
</reference>
<keyword evidence="3" id="KW-1185">Reference proteome</keyword>
<gene>
    <name evidence="2" type="ORF">GCM10010492_24130</name>
</gene>